<name>A0ABZ1YTT3_9NOCA</name>
<dbReference type="RefSeq" id="WP_329410648.1">
    <property type="nucleotide sequence ID" value="NZ_CP109441.1"/>
</dbReference>
<evidence type="ECO:0008006" key="3">
    <source>
        <dbReference type="Google" id="ProtNLM"/>
    </source>
</evidence>
<proteinExistence type="predicted"/>
<evidence type="ECO:0000313" key="2">
    <source>
        <dbReference type="Proteomes" id="UP001432062"/>
    </source>
</evidence>
<keyword evidence="2" id="KW-1185">Reference proteome</keyword>
<reference evidence="1" key="1">
    <citation type="submission" date="2022-10" db="EMBL/GenBank/DDBJ databases">
        <title>The complete genomes of actinobacterial strains from the NBC collection.</title>
        <authorList>
            <person name="Joergensen T.S."/>
            <person name="Alvarez Arevalo M."/>
            <person name="Sterndorff E.B."/>
            <person name="Faurdal D."/>
            <person name="Vuksanovic O."/>
            <person name="Mourched A.-S."/>
            <person name="Charusanti P."/>
            <person name="Shaw S."/>
            <person name="Blin K."/>
            <person name="Weber T."/>
        </authorList>
    </citation>
    <scope>NUCLEOTIDE SEQUENCE</scope>
    <source>
        <strain evidence="1">NBC_01482</strain>
    </source>
</reference>
<evidence type="ECO:0000313" key="1">
    <source>
        <dbReference type="EMBL" id="WUV46692.1"/>
    </source>
</evidence>
<protein>
    <recommendedName>
        <fullName evidence="3">ATP-dependent DNA ligase family profile domain-containing protein</fullName>
    </recommendedName>
</protein>
<dbReference type="Proteomes" id="UP001432062">
    <property type="component" value="Chromosome"/>
</dbReference>
<accession>A0ABZ1YTT3</accession>
<gene>
    <name evidence="1" type="ORF">OG563_00015</name>
</gene>
<organism evidence="1 2">
    <name type="scientific">Nocardia vinacea</name>
    <dbReference type="NCBI Taxonomy" id="96468"/>
    <lineage>
        <taxon>Bacteria</taxon>
        <taxon>Bacillati</taxon>
        <taxon>Actinomycetota</taxon>
        <taxon>Actinomycetes</taxon>
        <taxon>Mycobacteriales</taxon>
        <taxon>Nocardiaceae</taxon>
        <taxon>Nocardia</taxon>
    </lineage>
</organism>
<sequence>MSPTQRHTTDPKPPTNVTASYPELAAAVEELTGRTDLILDGEIIAPDPINGMSMPTES</sequence>
<dbReference type="EMBL" id="CP109441">
    <property type="protein sequence ID" value="WUV46692.1"/>
    <property type="molecule type" value="Genomic_DNA"/>
</dbReference>